<dbReference type="Proteomes" id="UP000809789">
    <property type="component" value="Unassembled WGS sequence"/>
</dbReference>
<feature type="compositionally biased region" description="Low complexity" evidence="1">
    <location>
        <begin position="38"/>
        <end position="50"/>
    </location>
</feature>
<sequence length="506" mass="55977">MEILAHISAKTSNQNDQQYRRQARGYIAFESNKRQRLSYPQSSSESAGSSQGLDVRDFAYIDDTQLAISALESQIITSSLQRALQDSEGSHGVSQPLSSPSKADAPACHGRDERPNNHAFRSPNSTEVSTQRLVHEVHSQTDLSIEVPRQISHSSEVPGIKAATGAQEAGDLPDPAPQTGPTTHPAHRGSNSWSDDGVPVELPSTYSISDGTSKGSNTNQSHSLEPLRTPVRSRRKQILFKTPEQLGKKPMRPPSTLGSISPEVVRATPSKPMPPKFPISERSGLGVSPQERSDFSAACGTSKQAQIQPQTYNRARTVNKSSQIWNGSASIPQTAEALPPLSLSIMPPPASVSTQPEPSTFITPNFRTMKGNEDIKDRYAPKHVTRAIRPRERGYWIFTPQWTPQIERYFWTFMSQVIEVGNAGWGVWCVRTPEQAVDEEGRPVERLGQVRVFCWGEVIEHVYLMLYISSRNHIRKANPVWCDASGKVVIRIKDGDPDSRMSLEKD</sequence>
<dbReference type="AlphaFoldDB" id="A0A8K0PKV3"/>
<organism evidence="2 3">
    <name type="scientific">Elsinoe batatas</name>
    <dbReference type="NCBI Taxonomy" id="2601811"/>
    <lineage>
        <taxon>Eukaryota</taxon>
        <taxon>Fungi</taxon>
        <taxon>Dikarya</taxon>
        <taxon>Ascomycota</taxon>
        <taxon>Pezizomycotina</taxon>
        <taxon>Dothideomycetes</taxon>
        <taxon>Dothideomycetidae</taxon>
        <taxon>Myriangiales</taxon>
        <taxon>Elsinoaceae</taxon>
        <taxon>Elsinoe</taxon>
    </lineage>
</organism>
<name>A0A8K0PKV3_9PEZI</name>
<evidence type="ECO:0000256" key="1">
    <source>
        <dbReference type="SAM" id="MobiDB-lite"/>
    </source>
</evidence>
<gene>
    <name evidence="2" type="ORF">KVT40_001047</name>
</gene>
<proteinExistence type="predicted"/>
<reference evidence="2" key="1">
    <citation type="submission" date="2021-07" db="EMBL/GenBank/DDBJ databases">
        <title>Elsinoe batatas strain:CRI-CJ2 Genome sequencing and assembly.</title>
        <authorList>
            <person name="Huang L."/>
        </authorList>
    </citation>
    <scope>NUCLEOTIDE SEQUENCE</scope>
    <source>
        <strain evidence="2">CRI-CJ2</strain>
    </source>
</reference>
<protein>
    <submittedName>
        <fullName evidence="2">Uncharacterized protein</fullName>
    </submittedName>
</protein>
<feature type="compositionally biased region" description="Polar residues" evidence="1">
    <location>
        <begin position="122"/>
        <end position="132"/>
    </location>
</feature>
<feature type="region of interest" description="Disordered" evidence="1">
    <location>
        <begin position="86"/>
        <end position="276"/>
    </location>
</feature>
<evidence type="ECO:0000313" key="3">
    <source>
        <dbReference type="Proteomes" id="UP000809789"/>
    </source>
</evidence>
<feature type="compositionally biased region" description="Polar residues" evidence="1">
    <location>
        <begin position="92"/>
        <end position="101"/>
    </location>
</feature>
<comment type="caution">
    <text evidence="2">The sequence shown here is derived from an EMBL/GenBank/DDBJ whole genome shotgun (WGS) entry which is preliminary data.</text>
</comment>
<accession>A0A8K0PKV3</accession>
<dbReference type="EMBL" id="JAESVG020000001">
    <property type="protein sequence ID" value="KAG8631907.1"/>
    <property type="molecule type" value="Genomic_DNA"/>
</dbReference>
<evidence type="ECO:0000313" key="2">
    <source>
        <dbReference type="EMBL" id="KAG8631907.1"/>
    </source>
</evidence>
<keyword evidence="3" id="KW-1185">Reference proteome</keyword>
<feature type="region of interest" description="Disordered" evidence="1">
    <location>
        <begin position="31"/>
        <end position="51"/>
    </location>
</feature>
<dbReference type="OrthoDB" id="5395975at2759"/>
<feature type="compositionally biased region" description="Polar residues" evidence="1">
    <location>
        <begin position="204"/>
        <end position="223"/>
    </location>
</feature>